<dbReference type="Proteomes" id="UP000304148">
    <property type="component" value="Chromosome"/>
</dbReference>
<evidence type="ECO:0000259" key="3">
    <source>
        <dbReference type="PROSITE" id="PS50977"/>
    </source>
</evidence>
<reference evidence="5" key="1">
    <citation type="submission" date="2018-08" db="EMBL/GenBank/DDBJ databases">
        <authorList>
            <person name="Chevrot R."/>
        </authorList>
    </citation>
    <scope>NUCLEOTIDE SEQUENCE [LARGE SCALE GENOMIC DNA]</scope>
</reference>
<dbReference type="PRINTS" id="PR00455">
    <property type="entry name" value="HTHTETR"/>
</dbReference>
<evidence type="ECO:0000313" key="5">
    <source>
        <dbReference type="Proteomes" id="UP000304148"/>
    </source>
</evidence>
<dbReference type="InterPro" id="IPR009057">
    <property type="entry name" value="Homeodomain-like_sf"/>
</dbReference>
<sequence>MHDRIVGAAIEEIKIRGMKFAIRDVASRLGISTKTLYQHFESKEQLITCLIERSIQEMRDSETRMMRDESLSIVRKLEQALMMLPSAFAFTDIRTLEELKKLYPEQWKLVDAYVQEGWDNIRLLIEEGIQAQIIRPFDMELFIDMYIGALYQLMDRRTREGNQLPLEEALRRTVKMLMYGVIEK</sequence>
<dbReference type="AlphaFoldDB" id="A0A383R9L4"/>
<keyword evidence="1 2" id="KW-0238">DNA-binding</keyword>
<dbReference type="GO" id="GO:0003677">
    <property type="term" value="F:DNA binding"/>
    <property type="evidence" value="ECO:0007669"/>
    <property type="project" value="UniProtKB-UniRule"/>
</dbReference>
<dbReference type="EMBL" id="LS992241">
    <property type="protein sequence ID" value="SYX83019.1"/>
    <property type="molecule type" value="Genomic_DNA"/>
</dbReference>
<organism evidence="4 5">
    <name type="scientific">Paenibacillus alvei</name>
    <name type="common">Bacillus alvei</name>
    <dbReference type="NCBI Taxonomy" id="44250"/>
    <lineage>
        <taxon>Bacteria</taxon>
        <taxon>Bacillati</taxon>
        <taxon>Bacillota</taxon>
        <taxon>Bacilli</taxon>
        <taxon>Bacillales</taxon>
        <taxon>Paenibacillaceae</taxon>
        <taxon>Paenibacillus</taxon>
    </lineage>
</organism>
<dbReference type="InterPro" id="IPR036271">
    <property type="entry name" value="Tet_transcr_reg_TetR-rel_C_sf"/>
</dbReference>
<dbReference type="PROSITE" id="PS50977">
    <property type="entry name" value="HTH_TETR_2"/>
    <property type="match status" value="1"/>
</dbReference>
<name>A0A383R9L4_PAEAL</name>
<protein>
    <submittedName>
        <fullName evidence="4">TetR family transcriptional regulator</fullName>
    </submittedName>
</protein>
<dbReference type="Pfam" id="PF00440">
    <property type="entry name" value="TetR_N"/>
    <property type="match status" value="1"/>
</dbReference>
<dbReference type="InterPro" id="IPR050624">
    <property type="entry name" value="HTH-type_Tx_Regulator"/>
</dbReference>
<proteinExistence type="predicted"/>
<dbReference type="InterPro" id="IPR001647">
    <property type="entry name" value="HTH_TetR"/>
</dbReference>
<accession>A0A383R9L4</accession>
<dbReference type="Gene3D" id="1.10.10.60">
    <property type="entry name" value="Homeodomain-like"/>
    <property type="match status" value="1"/>
</dbReference>
<evidence type="ECO:0000313" key="4">
    <source>
        <dbReference type="EMBL" id="SYX83019.1"/>
    </source>
</evidence>
<dbReference type="PANTHER" id="PTHR43479">
    <property type="entry name" value="ACREF/ENVCD OPERON REPRESSOR-RELATED"/>
    <property type="match status" value="1"/>
</dbReference>
<feature type="DNA-binding region" description="H-T-H motif" evidence="2">
    <location>
        <begin position="21"/>
        <end position="40"/>
    </location>
</feature>
<dbReference type="RefSeq" id="WP_138185179.1">
    <property type="nucleotide sequence ID" value="NZ_LS992241.1"/>
</dbReference>
<feature type="domain" description="HTH tetR-type" evidence="3">
    <location>
        <begin position="1"/>
        <end position="58"/>
    </location>
</feature>
<evidence type="ECO:0000256" key="1">
    <source>
        <dbReference type="ARBA" id="ARBA00023125"/>
    </source>
</evidence>
<dbReference type="PANTHER" id="PTHR43479:SF11">
    <property type="entry name" value="ACREF_ENVCD OPERON REPRESSOR-RELATED"/>
    <property type="match status" value="1"/>
</dbReference>
<dbReference type="Gene3D" id="1.10.357.10">
    <property type="entry name" value="Tetracycline Repressor, domain 2"/>
    <property type="match status" value="1"/>
</dbReference>
<gene>
    <name evidence="4" type="ORF">PBLR_11441</name>
</gene>
<dbReference type="SUPFAM" id="SSF46689">
    <property type="entry name" value="Homeodomain-like"/>
    <property type="match status" value="1"/>
</dbReference>
<evidence type="ECO:0000256" key="2">
    <source>
        <dbReference type="PROSITE-ProRule" id="PRU00335"/>
    </source>
</evidence>
<dbReference type="SUPFAM" id="SSF48498">
    <property type="entry name" value="Tetracyclin repressor-like, C-terminal domain"/>
    <property type="match status" value="1"/>
</dbReference>